<proteinExistence type="predicted"/>
<evidence type="ECO:0000313" key="4">
    <source>
        <dbReference type="EMBL" id="RDK84806.1"/>
    </source>
</evidence>
<dbReference type="OrthoDB" id="1437090at2"/>
<evidence type="ECO:0000256" key="2">
    <source>
        <dbReference type="ARBA" id="ARBA00022679"/>
    </source>
</evidence>
<evidence type="ECO:0000259" key="3">
    <source>
        <dbReference type="Pfam" id="PF03407"/>
    </source>
</evidence>
<protein>
    <submittedName>
        <fullName evidence="4">Nucleotide-diphospho-sugar transferase</fullName>
    </submittedName>
</protein>
<dbReference type="GO" id="GO:0016757">
    <property type="term" value="F:glycosyltransferase activity"/>
    <property type="evidence" value="ECO:0007669"/>
    <property type="project" value="UniProtKB-KW"/>
</dbReference>
<keyword evidence="1" id="KW-0328">Glycosyltransferase</keyword>
<dbReference type="RefSeq" id="WP_115124221.1">
    <property type="nucleotide sequence ID" value="NZ_QRAO01000004.1"/>
</dbReference>
<reference evidence="4 5" key="1">
    <citation type="submission" date="2018-07" db="EMBL/GenBank/DDBJ databases">
        <title>Genomic Encyclopedia of Type Strains, Phase IV (KMG-IV): sequencing the most valuable type-strain genomes for metagenomic binning, comparative biology and taxonomic classification.</title>
        <authorList>
            <person name="Goeker M."/>
        </authorList>
    </citation>
    <scope>NUCLEOTIDE SEQUENCE [LARGE SCALE GENOMIC DNA]</scope>
    <source>
        <strain evidence="4 5">DSM 101478</strain>
    </source>
</reference>
<evidence type="ECO:0000256" key="1">
    <source>
        <dbReference type="ARBA" id="ARBA00022676"/>
    </source>
</evidence>
<dbReference type="Proteomes" id="UP000255317">
    <property type="component" value="Unassembled WGS sequence"/>
</dbReference>
<dbReference type="InterPro" id="IPR005069">
    <property type="entry name" value="Nucl-diP-sugar_transferase"/>
</dbReference>
<dbReference type="InterPro" id="IPR008630">
    <property type="entry name" value="Glyco_trans_34"/>
</dbReference>
<dbReference type="EMBL" id="QRAO01000004">
    <property type="protein sequence ID" value="RDK84806.1"/>
    <property type="molecule type" value="Genomic_DNA"/>
</dbReference>
<dbReference type="PANTHER" id="PTHR31306">
    <property type="entry name" value="ALPHA-1,6-MANNOSYLTRANSFERASE MNN11-RELATED"/>
    <property type="match status" value="1"/>
</dbReference>
<dbReference type="AlphaFoldDB" id="A0A370Q8W4"/>
<dbReference type="PANTHER" id="PTHR31306:SF4">
    <property type="entry name" value="ALPHA-1,2-GALACTOSYLTRANSFERASE"/>
    <property type="match status" value="1"/>
</dbReference>
<organism evidence="4 5">
    <name type="scientific">Marinirhabdus gelatinilytica</name>
    <dbReference type="NCBI Taxonomy" id="1703343"/>
    <lineage>
        <taxon>Bacteria</taxon>
        <taxon>Pseudomonadati</taxon>
        <taxon>Bacteroidota</taxon>
        <taxon>Flavobacteriia</taxon>
        <taxon>Flavobacteriales</taxon>
        <taxon>Flavobacteriaceae</taxon>
    </lineage>
</organism>
<dbReference type="GO" id="GO:0016020">
    <property type="term" value="C:membrane"/>
    <property type="evidence" value="ECO:0007669"/>
    <property type="project" value="InterPro"/>
</dbReference>
<dbReference type="Pfam" id="PF03407">
    <property type="entry name" value="Nucleotid_trans"/>
    <property type="match status" value="1"/>
</dbReference>
<keyword evidence="5" id="KW-1185">Reference proteome</keyword>
<dbReference type="Gene3D" id="3.90.550.10">
    <property type="entry name" value="Spore Coat Polysaccharide Biosynthesis Protein SpsA, Chain A"/>
    <property type="match status" value="1"/>
</dbReference>
<accession>A0A370Q8W4</accession>
<sequence length="258" mass="30723">MNVCILSGRYPVTEFQSYINHKIYADHFGYSYVHCNWPTTTKNNYLNKIVYILSIIDHYDYLVWIDDDAFFIDFKKDIMEYRPEGDSFISFCKSPNFKELKTVLSSGQFIVRVNDLSKLFFETVLKTEMDSVKNWWDESLGYFTNGDQDIMIYLLLEDKRFKNKVDLYDYKKFNSRVENLIDVDVHKPLVLHFTGRGKTKQKNYIRIQRNLNIHPSLVPNTKLVEYNIVVKPSYNKDDVQKNPVSLLYKLNRKIKGWL</sequence>
<comment type="caution">
    <text evidence="4">The sequence shown here is derived from an EMBL/GenBank/DDBJ whole genome shotgun (WGS) entry which is preliminary data.</text>
</comment>
<dbReference type="SUPFAM" id="SSF53448">
    <property type="entry name" value="Nucleotide-diphospho-sugar transferases"/>
    <property type="match status" value="1"/>
</dbReference>
<dbReference type="GO" id="GO:0006487">
    <property type="term" value="P:protein N-linked glycosylation"/>
    <property type="evidence" value="ECO:0007669"/>
    <property type="project" value="TreeGrafter"/>
</dbReference>
<gene>
    <name evidence="4" type="ORF">C8D94_104179</name>
</gene>
<evidence type="ECO:0000313" key="5">
    <source>
        <dbReference type="Proteomes" id="UP000255317"/>
    </source>
</evidence>
<keyword evidence="2 4" id="KW-0808">Transferase</keyword>
<feature type="domain" description="Nucleotide-diphospho-sugar transferase" evidence="3">
    <location>
        <begin position="81"/>
        <end position="202"/>
    </location>
</feature>
<name>A0A370Q8W4_9FLAO</name>
<dbReference type="InterPro" id="IPR029044">
    <property type="entry name" value="Nucleotide-diphossugar_trans"/>
</dbReference>